<name>A0A6L8V8K7_9BACL</name>
<evidence type="ECO:0000256" key="3">
    <source>
        <dbReference type="ARBA" id="ARBA00023136"/>
    </source>
</evidence>
<accession>A0A6L8V8K7</accession>
<dbReference type="InterPro" id="IPR006059">
    <property type="entry name" value="SBP"/>
</dbReference>
<dbReference type="SUPFAM" id="SSF53850">
    <property type="entry name" value="Periplasmic binding protein-like II"/>
    <property type="match status" value="1"/>
</dbReference>
<evidence type="ECO:0000313" key="6">
    <source>
        <dbReference type="EMBL" id="MZQ86678.1"/>
    </source>
</evidence>
<evidence type="ECO:0000256" key="4">
    <source>
        <dbReference type="ARBA" id="ARBA00023139"/>
    </source>
</evidence>
<protein>
    <submittedName>
        <fullName evidence="6">Extracellular solute-binding protein</fullName>
    </submittedName>
</protein>
<dbReference type="Pfam" id="PF01547">
    <property type="entry name" value="SBP_bac_1"/>
    <property type="match status" value="1"/>
</dbReference>
<keyword evidence="7" id="KW-1185">Reference proteome</keyword>
<keyword evidence="2" id="KW-0732">Signal</keyword>
<sequence length="507" mass="57224">MKGHDLKVIMVSLIVLPNLVGCSTENKTQFPSLTTVLTEEQPFQINMSLDFAGKEVPQASNEVQQTIELYTNTKLQITYNQASDYNSKLPAMIASGQLPMVIAGDPRQSYILSAIQEGDFWNLTDYIDDYRNLSTLNPLIYDNVKVDGKLYGLPRTRPISRNTVFYRKDWIEALGLKPPATMDDYYQMLKAFTADDPDKNGKDDTYGVSYMMTAGQFIPDFGVTFGSPNNWRLEEGTFTRMEETPEYMESLNFTKKLYDENLMNHDFATVERTKFEGDFENGKAGAIGNTTNTALAYQSRVQSHSPMSLMDMTGPLAGPAGLRVAGDRGSNGMIMFPKSSVKTEDDLKKLLTFFDKLADNEMADLLEWGIQGKHYELKEGKPLRTNQDQYENQVAFPYKWVMRVVPTDDLKTPGDIDPITKRQLEVEDMNGTYAVPDPTITLFSRTWTEKGNELQQILNDAKVKYVMGKLDETGFKSAIEIAKKHGLDQAAREYAEAFANSQNKDNE</sequence>
<dbReference type="AlphaFoldDB" id="A0A6L8V8K7"/>
<dbReference type="InterPro" id="IPR050490">
    <property type="entry name" value="Bact_solute-bd_prot1"/>
</dbReference>
<keyword evidence="3" id="KW-0472">Membrane</keyword>
<comment type="caution">
    <text evidence="6">The sequence shown here is derived from an EMBL/GenBank/DDBJ whole genome shotgun (WGS) entry which is preliminary data.</text>
</comment>
<organism evidence="6 7">
    <name type="scientific">Paenibacillus silvestris</name>
    <dbReference type="NCBI Taxonomy" id="2606219"/>
    <lineage>
        <taxon>Bacteria</taxon>
        <taxon>Bacillati</taxon>
        <taxon>Bacillota</taxon>
        <taxon>Bacilli</taxon>
        <taxon>Bacillales</taxon>
        <taxon>Paenibacillaceae</taxon>
        <taxon>Paenibacillus</taxon>
    </lineage>
</organism>
<evidence type="ECO:0000256" key="2">
    <source>
        <dbReference type="ARBA" id="ARBA00022729"/>
    </source>
</evidence>
<evidence type="ECO:0000313" key="7">
    <source>
        <dbReference type="Proteomes" id="UP000481087"/>
    </source>
</evidence>
<keyword evidence="5" id="KW-0449">Lipoprotein</keyword>
<dbReference type="PANTHER" id="PTHR43649:SF33">
    <property type="entry name" value="POLYGALACTURONAN_RHAMNOGALACTURONAN-BINDING PROTEIN YTCQ"/>
    <property type="match status" value="1"/>
</dbReference>
<reference evidence="6 7" key="1">
    <citation type="submission" date="2019-12" db="EMBL/GenBank/DDBJ databases">
        <title>Paenibacillus sp. nov. sp. isolated from soil.</title>
        <authorList>
            <person name="Kim J."/>
            <person name="Jeong S.E."/>
            <person name="Jung H.S."/>
            <person name="Jeon C.O."/>
        </authorList>
    </citation>
    <scope>NUCLEOTIDE SEQUENCE [LARGE SCALE GENOMIC DNA]</scope>
    <source>
        <strain evidence="6 7">5J-6</strain>
    </source>
</reference>
<evidence type="ECO:0000256" key="5">
    <source>
        <dbReference type="ARBA" id="ARBA00023288"/>
    </source>
</evidence>
<dbReference type="PANTHER" id="PTHR43649">
    <property type="entry name" value="ARABINOSE-BINDING PROTEIN-RELATED"/>
    <property type="match status" value="1"/>
</dbReference>
<gene>
    <name evidence="6" type="ORF">GQF01_31685</name>
</gene>
<dbReference type="RefSeq" id="WP_161411064.1">
    <property type="nucleotide sequence ID" value="NZ_WTUZ01000039.1"/>
</dbReference>
<keyword evidence="1" id="KW-1003">Cell membrane</keyword>
<proteinExistence type="predicted"/>
<dbReference type="EMBL" id="WTUZ01000039">
    <property type="protein sequence ID" value="MZQ86678.1"/>
    <property type="molecule type" value="Genomic_DNA"/>
</dbReference>
<dbReference type="Gene3D" id="3.40.190.10">
    <property type="entry name" value="Periplasmic binding protein-like II"/>
    <property type="match status" value="2"/>
</dbReference>
<keyword evidence="4" id="KW-0564">Palmitate</keyword>
<evidence type="ECO:0000256" key="1">
    <source>
        <dbReference type="ARBA" id="ARBA00022475"/>
    </source>
</evidence>
<dbReference type="Proteomes" id="UP000481087">
    <property type="component" value="Unassembled WGS sequence"/>
</dbReference>